<proteinExistence type="predicted"/>
<dbReference type="InterPro" id="IPR001753">
    <property type="entry name" value="Enoyl-CoA_hydra/iso"/>
</dbReference>
<dbReference type="Proteomes" id="UP000325684">
    <property type="component" value="Unassembled WGS sequence"/>
</dbReference>
<dbReference type="GO" id="GO:0003824">
    <property type="term" value="F:catalytic activity"/>
    <property type="evidence" value="ECO:0007669"/>
    <property type="project" value="UniProtKB-ARBA"/>
</dbReference>
<dbReference type="Pfam" id="PF00378">
    <property type="entry name" value="ECH_1"/>
    <property type="match status" value="1"/>
</dbReference>
<dbReference type="PANTHER" id="PTHR11941:SF54">
    <property type="entry name" value="ENOYL-COA HYDRATASE, MITOCHONDRIAL"/>
    <property type="match status" value="1"/>
</dbReference>
<dbReference type="NCBIfam" id="NF006452">
    <property type="entry name" value="PRK08788.1"/>
    <property type="match status" value="1"/>
</dbReference>
<organism evidence="1 2">
    <name type="scientific">Microvirga brassicacearum</name>
    <dbReference type="NCBI Taxonomy" id="2580413"/>
    <lineage>
        <taxon>Bacteria</taxon>
        <taxon>Pseudomonadati</taxon>
        <taxon>Pseudomonadota</taxon>
        <taxon>Alphaproteobacteria</taxon>
        <taxon>Hyphomicrobiales</taxon>
        <taxon>Methylobacteriaceae</taxon>
        <taxon>Microvirga</taxon>
    </lineage>
</organism>
<dbReference type="RefSeq" id="WP_150944535.1">
    <property type="nucleotide sequence ID" value="NZ_VCMV01000014.1"/>
</dbReference>
<gene>
    <name evidence="1" type="ORF">FEZ63_11675</name>
</gene>
<dbReference type="PANTHER" id="PTHR11941">
    <property type="entry name" value="ENOYL-COA HYDRATASE-RELATED"/>
    <property type="match status" value="1"/>
</dbReference>
<evidence type="ECO:0000313" key="2">
    <source>
        <dbReference type="Proteomes" id="UP000325684"/>
    </source>
</evidence>
<comment type="caution">
    <text evidence="1">The sequence shown here is derived from an EMBL/GenBank/DDBJ whole genome shotgun (WGS) entry which is preliminary data.</text>
</comment>
<dbReference type="InterPro" id="IPR029045">
    <property type="entry name" value="ClpP/crotonase-like_dom_sf"/>
</dbReference>
<protein>
    <submittedName>
        <fullName evidence="1">Enoyl-CoA hydratase</fullName>
    </submittedName>
</protein>
<dbReference type="EMBL" id="VCMV01000014">
    <property type="protein sequence ID" value="KAB0267079.1"/>
    <property type="molecule type" value="Genomic_DNA"/>
</dbReference>
<dbReference type="Gene3D" id="3.90.226.10">
    <property type="entry name" value="2-enoyl-CoA Hydratase, Chain A, domain 1"/>
    <property type="match status" value="1"/>
</dbReference>
<dbReference type="Gene3D" id="6.20.390.30">
    <property type="match status" value="1"/>
</dbReference>
<reference evidence="1 2" key="1">
    <citation type="journal article" date="2019" name="Microorganisms">
        <title>Genome Insights into the Novel Species Microvirga brassicacearum, a Rapeseed Endophyte with Biotechnological Potential.</title>
        <authorList>
            <person name="Jimenez-Gomez A."/>
            <person name="Saati-Santamaria Z."/>
            <person name="Igual J.M."/>
            <person name="Rivas R."/>
            <person name="Mateos P.F."/>
            <person name="Garcia-Fraile P."/>
        </authorList>
    </citation>
    <scope>NUCLEOTIDE SEQUENCE [LARGE SCALE GENOMIC DNA]</scope>
    <source>
        <strain evidence="1 2">CDVBN77</strain>
    </source>
</reference>
<name>A0A5N3PBI0_9HYPH</name>
<accession>A0A5N3PBI0</accession>
<dbReference type="GO" id="GO:0006635">
    <property type="term" value="P:fatty acid beta-oxidation"/>
    <property type="evidence" value="ECO:0007669"/>
    <property type="project" value="TreeGrafter"/>
</dbReference>
<dbReference type="SUPFAM" id="SSF52096">
    <property type="entry name" value="ClpP/crotonase"/>
    <property type="match status" value="1"/>
</dbReference>
<dbReference type="OrthoDB" id="9802362at2"/>
<evidence type="ECO:0000313" key="1">
    <source>
        <dbReference type="EMBL" id="KAB0267079.1"/>
    </source>
</evidence>
<sequence>MSATMRWDAQQRHDYTDVMVGQAANLGQLARSPEGGAVGYPQTRREFDRAPVLPSELRFLAPNYNELDVVLSPADRSLWCYMQPKGPPSFTKGMLGDLIALRKSVQDFFASNRANGEAIQYFVGASRIPGIYNLGGDLSFFLDCIRDGNREGLRRYAHDCVNVAYHMWTGFDLPIQTIALVQGDALGGGFEGALSFNVIIAERSAKFGLPEILFNLFPGMGASSFLSRKLNPVQAEKMILSGEIFSAEQLFDMGLVDVLCEDGEGEAAVRKYIAENARRHAVHHALSRIRRRVMPLTLEELKDVTDIWVETALQLSPMEQRRMQRLMIAQHRRLGEG</sequence>
<keyword evidence="2" id="KW-1185">Reference proteome</keyword>
<dbReference type="CDD" id="cd06558">
    <property type="entry name" value="crotonase-like"/>
    <property type="match status" value="1"/>
</dbReference>
<dbReference type="AlphaFoldDB" id="A0A5N3PBI0"/>